<feature type="transmembrane region" description="Helical" evidence="2">
    <location>
        <begin position="168"/>
        <end position="191"/>
    </location>
</feature>
<evidence type="ECO:0000256" key="1">
    <source>
        <dbReference type="SAM" id="MobiDB-lite"/>
    </source>
</evidence>
<organism evidence="3 4">
    <name type="scientific">Volvox africanus</name>
    <dbReference type="NCBI Taxonomy" id="51714"/>
    <lineage>
        <taxon>Eukaryota</taxon>
        <taxon>Viridiplantae</taxon>
        <taxon>Chlorophyta</taxon>
        <taxon>core chlorophytes</taxon>
        <taxon>Chlorophyceae</taxon>
        <taxon>CS clade</taxon>
        <taxon>Chlamydomonadales</taxon>
        <taxon>Volvocaceae</taxon>
        <taxon>Volvox</taxon>
    </lineage>
</organism>
<keyword evidence="2" id="KW-0472">Membrane</keyword>
<gene>
    <name evidence="3" type="ORF">Vafri_15843</name>
</gene>
<accession>A0A8J4BHK3</accession>
<sequence length="297" mass="31711">MSRLARYLREHSAVRNNVWLNLLIHGSRICNVALLLIGFSLIAYAGALYVTQPGGDGASMTPAWPRGPPPASTIIFAAMGGTAVLTAAAALGATSRHSLALLNIHLGLLALLMAAQVCLAAAVATYDNTDDESGTVVPDIQGRFRYAGGAGDGDTKNSVRRELRIALLAYKIVDAVALGVETVTLLVGCLLHSAYMRADARAEDLVEGLLPDSASPLLTTRRREVQEQQQHQHGRRTPLPPRLVREDSWSRRMREQYGVDTSMLSYNPEQVSGRTGTSPRAPGAAADATSSSRCVIS</sequence>
<keyword evidence="4" id="KW-1185">Reference proteome</keyword>
<keyword evidence="2" id="KW-0812">Transmembrane</keyword>
<feature type="compositionally biased region" description="Basic and acidic residues" evidence="1">
    <location>
        <begin position="243"/>
        <end position="257"/>
    </location>
</feature>
<name>A0A8J4BHK3_9CHLO</name>
<proteinExistence type="predicted"/>
<feature type="transmembrane region" description="Helical" evidence="2">
    <location>
        <begin position="29"/>
        <end position="51"/>
    </location>
</feature>
<feature type="compositionally biased region" description="Polar residues" evidence="1">
    <location>
        <begin position="262"/>
        <end position="278"/>
    </location>
</feature>
<feature type="transmembrane region" description="Helical" evidence="2">
    <location>
        <begin position="71"/>
        <end position="94"/>
    </location>
</feature>
<feature type="transmembrane region" description="Helical" evidence="2">
    <location>
        <begin position="106"/>
        <end position="126"/>
    </location>
</feature>
<keyword evidence="2" id="KW-1133">Transmembrane helix</keyword>
<reference evidence="3" key="1">
    <citation type="journal article" date="2021" name="Proc. Natl. Acad. Sci. U.S.A.">
        <title>Three genomes in the algal genus Volvox reveal the fate of a haploid sex-determining region after a transition to homothallism.</title>
        <authorList>
            <person name="Yamamoto K."/>
            <person name="Hamaji T."/>
            <person name="Kawai-Toyooka H."/>
            <person name="Matsuzaki R."/>
            <person name="Takahashi F."/>
            <person name="Nishimura Y."/>
            <person name="Kawachi M."/>
            <person name="Noguchi H."/>
            <person name="Minakuchi Y."/>
            <person name="Umen J.G."/>
            <person name="Toyoda A."/>
            <person name="Nozaki H."/>
        </authorList>
    </citation>
    <scope>NUCLEOTIDE SEQUENCE</scope>
    <source>
        <strain evidence="3">NIES-3780</strain>
    </source>
</reference>
<dbReference type="EMBL" id="BNCO01000045">
    <property type="protein sequence ID" value="GIL61380.1"/>
    <property type="molecule type" value="Genomic_DNA"/>
</dbReference>
<dbReference type="AlphaFoldDB" id="A0A8J4BHK3"/>
<comment type="caution">
    <text evidence="3">The sequence shown here is derived from an EMBL/GenBank/DDBJ whole genome shotgun (WGS) entry which is preliminary data.</text>
</comment>
<feature type="compositionally biased region" description="Polar residues" evidence="1">
    <location>
        <begin position="288"/>
        <end position="297"/>
    </location>
</feature>
<evidence type="ECO:0000313" key="3">
    <source>
        <dbReference type="EMBL" id="GIL61380.1"/>
    </source>
</evidence>
<protein>
    <submittedName>
        <fullName evidence="3">Uncharacterized protein</fullName>
    </submittedName>
</protein>
<feature type="region of interest" description="Disordered" evidence="1">
    <location>
        <begin position="222"/>
        <end position="297"/>
    </location>
</feature>
<dbReference type="Proteomes" id="UP000747399">
    <property type="component" value="Unassembled WGS sequence"/>
</dbReference>
<evidence type="ECO:0000313" key="4">
    <source>
        <dbReference type="Proteomes" id="UP000747399"/>
    </source>
</evidence>
<evidence type="ECO:0000256" key="2">
    <source>
        <dbReference type="SAM" id="Phobius"/>
    </source>
</evidence>